<dbReference type="AlphaFoldDB" id="A0A816DT04"/>
<protein>
    <submittedName>
        <fullName evidence="1">Uncharacterized protein</fullName>
    </submittedName>
</protein>
<feature type="non-terminal residue" evidence="1">
    <location>
        <position position="1"/>
    </location>
</feature>
<gene>
    <name evidence="1" type="ORF">GPM918_LOCUS44798</name>
    <name evidence="2" type="ORF">SRO942_LOCUS46844</name>
</gene>
<comment type="caution">
    <text evidence="1">The sequence shown here is derived from an EMBL/GenBank/DDBJ whole genome shotgun (WGS) entry which is preliminary data.</text>
</comment>
<accession>A0A816DT04</accession>
<proteinExistence type="predicted"/>
<evidence type="ECO:0000313" key="1">
    <source>
        <dbReference type="EMBL" id="CAF1638699.1"/>
    </source>
</evidence>
<dbReference type="EMBL" id="CAJOBC010115007">
    <property type="protein sequence ID" value="CAF4547331.1"/>
    <property type="molecule type" value="Genomic_DNA"/>
</dbReference>
<reference evidence="1" key="1">
    <citation type="submission" date="2021-02" db="EMBL/GenBank/DDBJ databases">
        <authorList>
            <person name="Nowell W R."/>
        </authorList>
    </citation>
    <scope>NUCLEOTIDE SEQUENCE</scope>
</reference>
<dbReference type="EMBL" id="CAJNOQ010046413">
    <property type="protein sequence ID" value="CAF1638699.1"/>
    <property type="molecule type" value="Genomic_DNA"/>
</dbReference>
<evidence type="ECO:0000313" key="2">
    <source>
        <dbReference type="EMBL" id="CAF4547331.1"/>
    </source>
</evidence>
<organism evidence="1 3">
    <name type="scientific">Didymodactylos carnosus</name>
    <dbReference type="NCBI Taxonomy" id="1234261"/>
    <lineage>
        <taxon>Eukaryota</taxon>
        <taxon>Metazoa</taxon>
        <taxon>Spiralia</taxon>
        <taxon>Gnathifera</taxon>
        <taxon>Rotifera</taxon>
        <taxon>Eurotatoria</taxon>
        <taxon>Bdelloidea</taxon>
        <taxon>Philodinida</taxon>
        <taxon>Philodinidae</taxon>
        <taxon>Didymodactylos</taxon>
    </lineage>
</organism>
<evidence type="ECO:0000313" key="3">
    <source>
        <dbReference type="Proteomes" id="UP000663829"/>
    </source>
</evidence>
<dbReference type="Proteomes" id="UP000681722">
    <property type="component" value="Unassembled WGS sequence"/>
</dbReference>
<sequence length="66" mass="7561">VFDAYAQSEEGLISALIKRFNEAKLTEDVPVTILSRLKFFEIHLSDPYNTADNRKPKVEMGTLELF</sequence>
<dbReference type="Proteomes" id="UP000663829">
    <property type="component" value="Unassembled WGS sequence"/>
</dbReference>
<name>A0A816DT04_9BILA</name>
<keyword evidence="3" id="KW-1185">Reference proteome</keyword>